<feature type="transmembrane region" description="Helical" evidence="16">
    <location>
        <begin position="38"/>
        <end position="59"/>
    </location>
</feature>
<dbReference type="InterPro" id="IPR050182">
    <property type="entry name" value="Cytochrome_P450_fam2"/>
</dbReference>
<keyword evidence="18" id="KW-1185">Reference proteome</keyword>
<comment type="similarity">
    <text evidence="5 15">Belongs to the cytochrome P450 family.</text>
</comment>
<organism evidence="17 18">
    <name type="scientific">Oedothorax gibbosus</name>
    <dbReference type="NCBI Taxonomy" id="931172"/>
    <lineage>
        <taxon>Eukaryota</taxon>
        <taxon>Metazoa</taxon>
        <taxon>Ecdysozoa</taxon>
        <taxon>Arthropoda</taxon>
        <taxon>Chelicerata</taxon>
        <taxon>Arachnida</taxon>
        <taxon>Araneae</taxon>
        <taxon>Araneomorphae</taxon>
        <taxon>Entelegynae</taxon>
        <taxon>Araneoidea</taxon>
        <taxon>Linyphiidae</taxon>
        <taxon>Erigoninae</taxon>
        <taxon>Oedothorax</taxon>
    </lineage>
</organism>
<dbReference type="Pfam" id="PF00067">
    <property type="entry name" value="p450"/>
    <property type="match status" value="1"/>
</dbReference>
<evidence type="ECO:0000256" key="8">
    <source>
        <dbReference type="ARBA" id="ARBA00022824"/>
    </source>
</evidence>
<accession>A0AAV6UGM0</accession>
<evidence type="ECO:0000256" key="11">
    <source>
        <dbReference type="ARBA" id="ARBA00023004"/>
    </source>
</evidence>
<evidence type="ECO:0000256" key="9">
    <source>
        <dbReference type="ARBA" id="ARBA00022848"/>
    </source>
</evidence>
<dbReference type="InterPro" id="IPR002401">
    <property type="entry name" value="Cyt_P450_E_grp-I"/>
</dbReference>
<evidence type="ECO:0000256" key="14">
    <source>
        <dbReference type="PIRSR" id="PIRSR602401-1"/>
    </source>
</evidence>
<evidence type="ECO:0000256" key="15">
    <source>
        <dbReference type="RuleBase" id="RU000461"/>
    </source>
</evidence>
<keyword evidence="8" id="KW-0256">Endoplasmic reticulum</keyword>
<keyword evidence="10 15" id="KW-0560">Oxidoreductase</keyword>
<keyword evidence="13 16" id="KW-0472">Membrane</keyword>
<evidence type="ECO:0000256" key="5">
    <source>
        <dbReference type="ARBA" id="ARBA00010617"/>
    </source>
</evidence>
<keyword evidence="16" id="KW-0812">Transmembrane</keyword>
<comment type="cofactor">
    <cofactor evidence="1 14">
        <name>heme</name>
        <dbReference type="ChEBI" id="CHEBI:30413"/>
    </cofactor>
</comment>
<keyword evidence="11 14" id="KW-0408">Iron</keyword>
<gene>
    <name evidence="17" type="ORF">JTE90_025995</name>
</gene>
<dbReference type="PRINTS" id="PR00463">
    <property type="entry name" value="EP450I"/>
</dbReference>
<evidence type="ECO:0000256" key="4">
    <source>
        <dbReference type="ARBA" id="ARBA00004406"/>
    </source>
</evidence>
<name>A0AAV6UGM0_9ARAC</name>
<proteinExistence type="inferred from homology"/>
<dbReference type="GO" id="GO:0016712">
    <property type="term" value="F:oxidoreductase activity, acting on paired donors, with incorporation or reduction of molecular oxygen, reduced flavin or flavoprotein as one donor, and incorporation of one atom of oxygen"/>
    <property type="evidence" value="ECO:0007669"/>
    <property type="project" value="TreeGrafter"/>
</dbReference>
<keyword evidence="6 14" id="KW-0349">Heme</keyword>
<dbReference type="PANTHER" id="PTHR24300:SF403">
    <property type="entry name" value="CYTOCHROME P450 306A1"/>
    <property type="match status" value="1"/>
</dbReference>
<keyword evidence="7 14" id="KW-0479">Metal-binding</keyword>
<dbReference type="GO" id="GO:0006805">
    <property type="term" value="P:xenobiotic metabolic process"/>
    <property type="evidence" value="ECO:0007669"/>
    <property type="project" value="TreeGrafter"/>
</dbReference>
<dbReference type="SUPFAM" id="SSF48264">
    <property type="entry name" value="Cytochrome P450"/>
    <property type="match status" value="1"/>
</dbReference>
<comment type="function">
    <text evidence="2">May be involved in the metabolism of insect hormones and in the breakdown of synthetic insecticides.</text>
</comment>
<dbReference type="EMBL" id="JAFNEN010000423">
    <property type="protein sequence ID" value="KAG8183295.1"/>
    <property type="molecule type" value="Genomic_DNA"/>
</dbReference>
<dbReference type="InterPro" id="IPR001128">
    <property type="entry name" value="Cyt_P450"/>
</dbReference>
<evidence type="ECO:0000313" key="17">
    <source>
        <dbReference type="EMBL" id="KAG8183295.1"/>
    </source>
</evidence>
<evidence type="ECO:0000256" key="3">
    <source>
        <dbReference type="ARBA" id="ARBA00004174"/>
    </source>
</evidence>
<evidence type="ECO:0000256" key="7">
    <source>
        <dbReference type="ARBA" id="ARBA00022723"/>
    </source>
</evidence>
<keyword evidence="12 15" id="KW-0503">Monooxygenase</keyword>
<protein>
    <recommendedName>
        <fullName evidence="19">Cytochrome P450</fullName>
    </recommendedName>
</protein>
<evidence type="ECO:0000256" key="2">
    <source>
        <dbReference type="ARBA" id="ARBA00003690"/>
    </source>
</evidence>
<dbReference type="PANTHER" id="PTHR24300">
    <property type="entry name" value="CYTOCHROME P450 508A4-RELATED"/>
    <property type="match status" value="1"/>
</dbReference>
<keyword evidence="9" id="KW-0492">Microsome</keyword>
<dbReference type="AlphaFoldDB" id="A0AAV6UGM0"/>
<evidence type="ECO:0000313" key="18">
    <source>
        <dbReference type="Proteomes" id="UP000827092"/>
    </source>
</evidence>
<keyword evidence="16" id="KW-1133">Transmembrane helix</keyword>
<evidence type="ECO:0000256" key="1">
    <source>
        <dbReference type="ARBA" id="ARBA00001971"/>
    </source>
</evidence>
<evidence type="ECO:0000256" key="12">
    <source>
        <dbReference type="ARBA" id="ARBA00023033"/>
    </source>
</evidence>
<evidence type="ECO:0008006" key="19">
    <source>
        <dbReference type="Google" id="ProtNLM"/>
    </source>
</evidence>
<dbReference type="FunFam" id="1.10.630.10:FF:000238">
    <property type="entry name" value="Cytochrome P450 2A6"/>
    <property type="match status" value="1"/>
</dbReference>
<dbReference type="GO" id="GO:0020037">
    <property type="term" value="F:heme binding"/>
    <property type="evidence" value="ECO:0007669"/>
    <property type="project" value="InterPro"/>
</dbReference>
<evidence type="ECO:0000256" key="13">
    <source>
        <dbReference type="ARBA" id="ARBA00023136"/>
    </source>
</evidence>
<dbReference type="GO" id="GO:0006082">
    <property type="term" value="P:organic acid metabolic process"/>
    <property type="evidence" value="ECO:0007669"/>
    <property type="project" value="TreeGrafter"/>
</dbReference>
<evidence type="ECO:0000256" key="6">
    <source>
        <dbReference type="ARBA" id="ARBA00022617"/>
    </source>
</evidence>
<dbReference type="GO" id="GO:0008395">
    <property type="term" value="F:steroid hydroxylase activity"/>
    <property type="evidence" value="ECO:0007669"/>
    <property type="project" value="TreeGrafter"/>
</dbReference>
<feature type="binding site" description="axial binding residue" evidence="14">
    <location>
        <position position="474"/>
    </location>
    <ligand>
        <name>heme</name>
        <dbReference type="ChEBI" id="CHEBI:30413"/>
    </ligand>
    <ligandPart>
        <name>Fe</name>
        <dbReference type="ChEBI" id="CHEBI:18248"/>
    </ligandPart>
</feature>
<evidence type="ECO:0000256" key="10">
    <source>
        <dbReference type="ARBA" id="ARBA00023002"/>
    </source>
</evidence>
<comment type="subcellular location">
    <subcellularLocation>
        <location evidence="4">Endoplasmic reticulum membrane</location>
        <topology evidence="4">Peripheral membrane protein</topology>
    </subcellularLocation>
    <subcellularLocation>
        <location evidence="3">Microsome membrane</location>
        <topology evidence="3">Peripheral membrane protein</topology>
    </subcellularLocation>
</comment>
<dbReference type="InterPro" id="IPR017972">
    <property type="entry name" value="Cyt_P450_CS"/>
</dbReference>
<comment type="caution">
    <text evidence="17">The sequence shown here is derived from an EMBL/GenBank/DDBJ whole genome shotgun (WGS) entry which is preliminary data.</text>
</comment>
<dbReference type="Proteomes" id="UP000827092">
    <property type="component" value="Unassembled WGS sequence"/>
</dbReference>
<dbReference type="InterPro" id="IPR036396">
    <property type="entry name" value="Cyt_P450_sf"/>
</dbReference>
<sequence>MVEDGGTFAADLVNCIASRTFQTSIRRKFLSMVVLTDISVPLAVSVAVAALTCILLDFWRRNRNLPPGPWGLPFVGYYPFLTSQPNMDFAKLSKKYGQVFSFRSGGALFVILNGSKNIRGALVERAEEFIGKPKEMNFLDWVSHGLGVAQEEGSTWKEHRRYFLHTAKNFGFGKQEMEDTIRDETTTLVEDLRKANGQPVHLGLHLDYVVNSVILKVMFNKKLDKNGELFKKLAKAVHALLANIADHRLMLVGKPFQLGMHVLPWATEVRQSRVFLRNLVEEIVAEHVRNFDPENEHVDNYVDSYLYEMEKLRKNGQLQGSSYTMERLIAIAMNMTMEGTGGDTVCSLLTHASHQPLEQKKVQEELDNVLGKDGVLSWQDRKNTPYLEAFIQELYRTAPAFPTTTLYCNFEETKLNGFRIPKRSILIGNLWSINYDPDIYENPTEFNVNRFLNEGGKRIKTDGPYPFSMGKRDCVGQSLAQMEIYFIIGNLLHNFTLVGTDKFGVVKAVPRDETYTIETT</sequence>
<reference evidence="17 18" key="1">
    <citation type="journal article" date="2022" name="Nat. Ecol. Evol.">
        <title>A masculinizing supergene underlies an exaggerated male reproductive morph in a spider.</title>
        <authorList>
            <person name="Hendrickx F."/>
            <person name="De Corte Z."/>
            <person name="Sonet G."/>
            <person name="Van Belleghem S.M."/>
            <person name="Kostlbacher S."/>
            <person name="Vangestel C."/>
        </authorList>
    </citation>
    <scope>NUCLEOTIDE SEQUENCE [LARGE SCALE GENOMIC DNA]</scope>
    <source>
        <strain evidence="17">W744_W776</strain>
    </source>
</reference>
<evidence type="ECO:0000256" key="16">
    <source>
        <dbReference type="SAM" id="Phobius"/>
    </source>
</evidence>
<dbReference type="Gene3D" id="1.10.630.10">
    <property type="entry name" value="Cytochrome P450"/>
    <property type="match status" value="1"/>
</dbReference>
<dbReference type="GO" id="GO:0005506">
    <property type="term" value="F:iron ion binding"/>
    <property type="evidence" value="ECO:0007669"/>
    <property type="project" value="InterPro"/>
</dbReference>
<dbReference type="GO" id="GO:0005789">
    <property type="term" value="C:endoplasmic reticulum membrane"/>
    <property type="evidence" value="ECO:0007669"/>
    <property type="project" value="UniProtKB-SubCell"/>
</dbReference>
<dbReference type="PRINTS" id="PR00385">
    <property type="entry name" value="P450"/>
</dbReference>
<dbReference type="PROSITE" id="PS00086">
    <property type="entry name" value="CYTOCHROME_P450"/>
    <property type="match status" value="1"/>
</dbReference>